<keyword evidence="14" id="KW-1185">Reference proteome</keyword>
<keyword evidence="8 11" id="KW-0472">Membrane</keyword>
<dbReference type="InterPro" id="IPR039731">
    <property type="entry name" value="Rce1"/>
</dbReference>
<reference evidence="14" key="2">
    <citation type="journal article" date="2011" name="Proc. Natl. Acad. Sci. U.S.A.">
        <title>Obligate biotrophy features unraveled by the genomic analysis of rust fungi.</title>
        <authorList>
            <person name="Duplessis S."/>
            <person name="Cuomo C.A."/>
            <person name="Lin Y.-C."/>
            <person name="Aerts A."/>
            <person name="Tisserant E."/>
            <person name="Veneault-Fourrey C."/>
            <person name="Joly D.L."/>
            <person name="Hacquard S."/>
            <person name="Amselem J."/>
            <person name="Cantarel B.L."/>
            <person name="Chiu R."/>
            <person name="Coutinho P.M."/>
            <person name="Feau N."/>
            <person name="Field M."/>
            <person name="Frey P."/>
            <person name="Gelhaye E."/>
            <person name="Goldberg J."/>
            <person name="Grabherr M.G."/>
            <person name="Kodira C.D."/>
            <person name="Kohler A."/>
            <person name="Kuees U."/>
            <person name="Lindquist E.A."/>
            <person name="Lucas S.M."/>
            <person name="Mago R."/>
            <person name="Mauceli E."/>
            <person name="Morin E."/>
            <person name="Murat C."/>
            <person name="Pangilinan J.L."/>
            <person name="Park R."/>
            <person name="Pearson M."/>
            <person name="Quesneville H."/>
            <person name="Rouhier N."/>
            <person name="Sakthikumar S."/>
            <person name="Salamov A.A."/>
            <person name="Schmutz J."/>
            <person name="Selles B."/>
            <person name="Shapiro H."/>
            <person name="Tanguay P."/>
            <person name="Tuskan G.A."/>
            <person name="Henrissat B."/>
            <person name="Van de Peer Y."/>
            <person name="Rouze P."/>
            <person name="Ellis J.G."/>
            <person name="Dodds P.N."/>
            <person name="Schein J.E."/>
            <person name="Zhong S."/>
            <person name="Hamelin R.C."/>
            <person name="Grigoriev I.V."/>
            <person name="Szabo L.J."/>
            <person name="Martin F."/>
        </authorList>
    </citation>
    <scope>NUCLEOTIDE SEQUENCE [LARGE SCALE GENOMIC DNA]</scope>
    <source>
        <strain evidence="14">CRL 75-36-700-3 / race SCCL</strain>
    </source>
</reference>
<dbReference type="OrthoDB" id="271604at2759"/>
<evidence type="ECO:0000256" key="2">
    <source>
        <dbReference type="ARBA" id="ARBA00006897"/>
    </source>
</evidence>
<feature type="transmembrane region" description="Helical" evidence="11">
    <location>
        <begin position="231"/>
        <end position="257"/>
    </location>
</feature>
<evidence type="ECO:0000256" key="8">
    <source>
        <dbReference type="ARBA" id="ARBA00023136"/>
    </source>
</evidence>
<evidence type="ECO:0000256" key="10">
    <source>
        <dbReference type="ARBA" id="ARBA00049729"/>
    </source>
</evidence>
<dbReference type="FunCoup" id="E3KIT2">
    <property type="interactions" value="332"/>
</dbReference>
<dbReference type="PANTHER" id="PTHR13046">
    <property type="entry name" value="PROTEASE U48 CAAX PRENYL PROTEASE RCE1"/>
    <property type="match status" value="1"/>
</dbReference>
<dbReference type="STRING" id="418459.E3KIT2"/>
<comment type="similarity">
    <text evidence="2">Belongs to the peptidase U48 family.</text>
</comment>
<evidence type="ECO:0000256" key="11">
    <source>
        <dbReference type="SAM" id="Phobius"/>
    </source>
</evidence>
<evidence type="ECO:0000259" key="12">
    <source>
        <dbReference type="Pfam" id="PF02517"/>
    </source>
</evidence>
<comment type="catalytic activity">
    <reaction evidence="9">
        <text>Hydrolyzes the peptide bond -P2-(S-farnesyl or geranylgeranyl)C-P1'-P2'-P3'-COOH where P1' and P2' are amino acids with aliphatic sidechains and P3' is any C-terminal residue.</text>
        <dbReference type="EC" id="3.4.26.1"/>
    </reaction>
</comment>
<dbReference type="AlphaFoldDB" id="E3KIT2"/>
<dbReference type="EMBL" id="DS178289">
    <property type="protein sequence ID" value="EFP84207.2"/>
    <property type="molecule type" value="Genomic_DNA"/>
</dbReference>
<gene>
    <name evidence="13" type="ORF">PGTG_10585</name>
</gene>
<feature type="transmembrane region" description="Helical" evidence="11">
    <location>
        <begin position="202"/>
        <end position="219"/>
    </location>
</feature>
<feature type="domain" description="CAAX prenyl protease 2/Lysostaphin resistance protein A-like" evidence="12">
    <location>
        <begin position="163"/>
        <end position="276"/>
    </location>
</feature>
<dbReference type="eggNOG" id="KOG4130">
    <property type="taxonomic scope" value="Eukaryota"/>
</dbReference>
<dbReference type="GO" id="GO:0004222">
    <property type="term" value="F:metalloendopeptidase activity"/>
    <property type="evidence" value="ECO:0000318"/>
    <property type="project" value="GO_Central"/>
</dbReference>
<dbReference type="MEROPS" id="G05.002"/>
<dbReference type="VEuPathDB" id="FungiDB:PGTG_10585"/>
<dbReference type="InterPro" id="IPR003675">
    <property type="entry name" value="Rce1/LyrA-like_dom"/>
</dbReference>
<evidence type="ECO:0000256" key="4">
    <source>
        <dbReference type="ARBA" id="ARBA00022692"/>
    </source>
</evidence>
<accession>E3KIT2</accession>
<evidence type="ECO:0000256" key="1">
    <source>
        <dbReference type="ARBA" id="ARBA00004477"/>
    </source>
</evidence>
<keyword evidence="4 11" id="KW-0812">Transmembrane</keyword>
<dbReference type="KEGG" id="pgr:PGTG_10585"/>
<evidence type="ECO:0000256" key="9">
    <source>
        <dbReference type="ARBA" id="ARBA00047280"/>
    </source>
</evidence>
<evidence type="ECO:0000313" key="14">
    <source>
        <dbReference type="Proteomes" id="UP000008783"/>
    </source>
</evidence>
<proteinExistence type="inferred from homology"/>
<dbReference type="GeneID" id="10545467"/>
<evidence type="ECO:0000256" key="3">
    <source>
        <dbReference type="ARBA" id="ARBA00022670"/>
    </source>
</evidence>
<evidence type="ECO:0000256" key="6">
    <source>
        <dbReference type="ARBA" id="ARBA00022824"/>
    </source>
</evidence>
<evidence type="ECO:0000256" key="7">
    <source>
        <dbReference type="ARBA" id="ARBA00022989"/>
    </source>
</evidence>
<name>E3KIT2_PUCGT</name>
<evidence type="ECO:0000313" key="13">
    <source>
        <dbReference type="EMBL" id="EFP84207.2"/>
    </source>
</evidence>
<evidence type="ECO:0000256" key="5">
    <source>
        <dbReference type="ARBA" id="ARBA00022801"/>
    </source>
</evidence>
<feature type="transmembrane region" description="Helical" evidence="11">
    <location>
        <begin position="12"/>
        <end position="32"/>
    </location>
</feature>
<keyword evidence="3" id="KW-0645">Protease</keyword>
<dbReference type="GO" id="GO:0005789">
    <property type="term" value="C:endoplasmic reticulum membrane"/>
    <property type="evidence" value="ECO:0000318"/>
    <property type="project" value="GO_Central"/>
</dbReference>
<dbReference type="InParanoid" id="E3KIT2"/>
<dbReference type="HOGENOM" id="CLU_049909_1_0_1"/>
<comment type="subcellular location">
    <subcellularLocation>
        <location evidence="1">Endoplasmic reticulum membrane</location>
        <topology evidence="1">Multi-pass membrane protein</topology>
    </subcellularLocation>
</comment>
<sequence length="346" mass="38496">MSTTIEHFLTPGAAHAASAFAACSYVGVLYLFPSCRTRPLETDQEGRRLDRLHPVILKARLWAVSVSCFFSLLLVAVLAGACSDTPLPSSSIGETLHRTLVLTGLETRQIHSTLEHIRLLIQPVILTAILYLGAIYTDVVLEPKKRTGDEGPSSGRLKEIINIYVVRALILGPLYEEIVFRGCILAFHSLVSPADQLSKTKLIFSTPLWFGFAHVHGVWETYRTLGGGKKALMIATIQSTFQFIYTTIFGWYAAFVFLRTGSVISATLCHSFCNYMGLPPILESMKRFPNKRIAIAFYYLGGMGAFGYLLQRWAVDPALFPSNSSFWTTRTVADGKNRPWICRMSE</sequence>
<reference key="1">
    <citation type="submission" date="2007-01" db="EMBL/GenBank/DDBJ databases">
        <title>The Genome Sequence of Puccinia graminis f. sp. tritici Strain CRL 75-36-700-3.</title>
        <authorList>
            <consortium name="The Broad Institute Genome Sequencing Platform"/>
            <person name="Birren B."/>
            <person name="Lander E."/>
            <person name="Galagan J."/>
            <person name="Nusbaum C."/>
            <person name="Devon K."/>
            <person name="Cuomo C."/>
            <person name="Jaffe D."/>
            <person name="Butler J."/>
            <person name="Alvarez P."/>
            <person name="Gnerre S."/>
            <person name="Grabherr M."/>
            <person name="Mauceli E."/>
            <person name="Brockman W."/>
            <person name="Young S."/>
            <person name="LaButti K."/>
            <person name="Sykes S."/>
            <person name="DeCaprio D."/>
            <person name="Crawford M."/>
            <person name="Koehrsen M."/>
            <person name="Engels R."/>
            <person name="Montgomery P."/>
            <person name="Pearson M."/>
            <person name="Howarth C."/>
            <person name="Larson L."/>
            <person name="White J."/>
            <person name="Zeng Q."/>
            <person name="Kodira C."/>
            <person name="Yandava C."/>
            <person name="Alvarado L."/>
            <person name="O'Leary S."/>
            <person name="Szabo L."/>
            <person name="Dean R."/>
            <person name="Schein J."/>
        </authorList>
    </citation>
    <scope>NUCLEOTIDE SEQUENCE</scope>
    <source>
        <strain>CRL 75-36-700-3</strain>
    </source>
</reference>
<dbReference type="RefSeq" id="XP_003328626.2">
    <property type="nucleotide sequence ID" value="XM_003328578.2"/>
</dbReference>
<keyword evidence="5" id="KW-0378">Hydrolase</keyword>
<dbReference type="Proteomes" id="UP000008783">
    <property type="component" value="Unassembled WGS sequence"/>
</dbReference>
<feature type="transmembrane region" description="Helical" evidence="11">
    <location>
        <begin position="61"/>
        <end position="81"/>
    </location>
</feature>
<keyword evidence="7 11" id="KW-1133">Transmembrane helix</keyword>
<dbReference type="EC" id="3.4.26.1" evidence="10"/>
<dbReference type="Pfam" id="PF02517">
    <property type="entry name" value="Rce1-like"/>
    <property type="match status" value="1"/>
</dbReference>
<feature type="transmembrane region" description="Helical" evidence="11">
    <location>
        <begin position="120"/>
        <end position="141"/>
    </location>
</feature>
<dbReference type="PANTHER" id="PTHR13046:SF0">
    <property type="entry name" value="CAAX PRENYL PROTEASE 2"/>
    <property type="match status" value="1"/>
</dbReference>
<keyword evidence="6" id="KW-0256">Endoplasmic reticulum</keyword>
<protein>
    <recommendedName>
        <fullName evidence="10">intramembrane prenyl-peptidase Rce1</fullName>
        <ecNumber evidence="10">3.4.26.1</ecNumber>
    </recommendedName>
</protein>
<organism evidence="13 14">
    <name type="scientific">Puccinia graminis f. sp. tritici (strain CRL 75-36-700-3 / race SCCL)</name>
    <name type="common">Black stem rust fungus</name>
    <dbReference type="NCBI Taxonomy" id="418459"/>
    <lineage>
        <taxon>Eukaryota</taxon>
        <taxon>Fungi</taxon>
        <taxon>Dikarya</taxon>
        <taxon>Basidiomycota</taxon>
        <taxon>Pucciniomycotina</taxon>
        <taxon>Pucciniomycetes</taxon>
        <taxon>Pucciniales</taxon>
        <taxon>Pucciniaceae</taxon>
        <taxon>Puccinia</taxon>
    </lineage>
</organism>
<feature type="transmembrane region" description="Helical" evidence="11">
    <location>
        <begin position="294"/>
        <end position="314"/>
    </location>
</feature>
<dbReference type="GO" id="GO:0071586">
    <property type="term" value="P:CAAX-box protein processing"/>
    <property type="evidence" value="ECO:0000318"/>
    <property type="project" value="GO_Central"/>
</dbReference>